<dbReference type="SUPFAM" id="SSF46600">
    <property type="entry name" value="C-terminal UvrC-binding domain of UvrB"/>
    <property type="match status" value="1"/>
</dbReference>
<keyword evidence="3 7" id="KW-0228">DNA excision</keyword>
<dbReference type="InterPro" id="IPR050066">
    <property type="entry name" value="UvrABC_protein_C"/>
</dbReference>
<organism evidence="11 12">
    <name type="scientific">Waltera intestinalis</name>
    <dbReference type="NCBI Taxonomy" id="2606635"/>
    <lineage>
        <taxon>Bacteria</taxon>
        <taxon>Bacillati</taxon>
        <taxon>Bacillota</taxon>
        <taxon>Clostridia</taxon>
        <taxon>Lachnospirales</taxon>
        <taxon>Lachnospiraceae</taxon>
        <taxon>Waltera</taxon>
    </lineage>
</organism>
<dbReference type="EMBL" id="VUMU01000003">
    <property type="protein sequence ID" value="MST57322.1"/>
    <property type="molecule type" value="Genomic_DNA"/>
</dbReference>
<dbReference type="Gene3D" id="3.40.1440.10">
    <property type="entry name" value="GIY-YIG endonuclease"/>
    <property type="match status" value="1"/>
</dbReference>
<protein>
    <recommendedName>
        <fullName evidence="7">UvrABC system protein C</fullName>
        <shortName evidence="7">Protein UvrC</shortName>
    </recommendedName>
    <alternativeName>
        <fullName evidence="7">Excinuclease ABC subunit C</fullName>
    </alternativeName>
</protein>
<dbReference type="Pfam" id="PF02151">
    <property type="entry name" value="UVR"/>
    <property type="match status" value="1"/>
</dbReference>
<comment type="subunit">
    <text evidence="7">Interacts with UvrB in an incision complex.</text>
</comment>
<dbReference type="InterPro" id="IPR003583">
    <property type="entry name" value="Hlx-hairpin-Hlx_DNA-bd_motif"/>
</dbReference>
<dbReference type="SMART" id="SM00465">
    <property type="entry name" value="GIYc"/>
    <property type="match status" value="1"/>
</dbReference>
<dbReference type="InterPro" id="IPR035901">
    <property type="entry name" value="GIY-YIG_endonuc_sf"/>
</dbReference>
<sequence>MFNVEEELKKLPRKPGVYIMRDDKDVILYVGKAINLHNRVRSYFRENIGRGPAIDQMVSLIARFEYIVTDSELEALVLENNLIKENSPKYNTLLKDDKTYPYIKVTVGEDYPRILFSRTMKKDKSRYFGPYTSAAAVKDTIELLNKLYQLRTCNRVLPRDIGIERPCLNYHIKQCLAPCQGYVSKEEYRQQVAGALEFLNGNYSPILKDLEEKMKKAAEAMEFEDAARYRDLLSSVRQVSQKQKITEGVGEDKDILALYQDETEAVVQVFFVRDGKLIGREHYYMTHVPENNKPAILQDFVKQFYAGTPFIPRELMLQYEIEDAELIEKWLSERKGSRVYLKVPKIGSKEKLVELAAQNAKLVLSQDREKLKREEGRTIGAVKEISDLLQLPLTGTARMEAYDISNINGFENVGSMVVYEKGKPKRSDYRKFKIKSVSGPDDYACMREVLTRRFRHGMEESRELEEQEMDQEYGSFTKFPDLILMDGGRGQVNIALSVLEELGIDIPVCGMVKDDNHRTRGLYYHNIELPIDTHSEGFKLITRIQDEAHRFAIEYHRSLRSKTQVRSVLDDIPGVGPTRRKALMRHFKSLEEIRQAAVEDLMEIPEMNERTAQEIVAFFASQKRPPVVQS</sequence>
<dbReference type="PANTHER" id="PTHR30562:SF1">
    <property type="entry name" value="UVRABC SYSTEM PROTEIN C"/>
    <property type="match status" value="1"/>
</dbReference>
<dbReference type="Gene3D" id="1.10.150.20">
    <property type="entry name" value="5' to 3' exonuclease, C-terminal subdomain"/>
    <property type="match status" value="1"/>
</dbReference>
<evidence type="ECO:0000259" key="10">
    <source>
        <dbReference type="PROSITE" id="PS50165"/>
    </source>
</evidence>
<dbReference type="InterPro" id="IPR010994">
    <property type="entry name" value="RuvA_2-like"/>
</dbReference>
<keyword evidence="12" id="KW-1185">Reference proteome</keyword>
<dbReference type="NCBIfam" id="TIGR00194">
    <property type="entry name" value="uvrC"/>
    <property type="match status" value="1"/>
</dbReference>
<dbReference type="Gene3D" id="4.10.860.10">
    <property type="entry name" value="UVR domain"/>
    <property type="match status" value="1"/>
</dbReference>
<dbReference type="SUPFAM" id="SSF47781">
    <property type="entry name" value="RuvA domain 2-like"/>
    <property type="match status" value="1"/>
</dbReference>
<dbReference type="InterPro" id="IPR004791">
    <property type="entry name" value="UvrC"/>
</dbReference>
<evidence type="ECO:0000259" key="8">
    <source>
        <dbReference type="PROSITE" id="PS50151"/>
    </source>
</evidence>
<dbReference type="InterPro" id="IPR000305">
    <property type="entry name" value="GIY-YIG_endonuc"/>
</dbReference>
<dbReference type="GO" id="GO:0005737">
    <property type="term" value="C:cytoplasm"/>
    <property type="evidence" value="ECO:0007669"/>
    <property type="project" value="UniProtKB-SubCell"/>
</dbReference>
<dbReference type="NCBIfam" id="NF001824">
    <property type="entry name" value="PRK00558.1-5"/>
    <property type="match status" value="1"/>
</dbReference>
<keyword evidence="2 7" id="KW-0227">DNA damage</keyword>
<evidence type="ECO:0000256" key="5">
    <source>
        <dbReference type="ARBA" id="ARBA00023204"/>
    </source>
</evidence>
<dbReference type="HAMAP" id="MF_00203">
    <property type="entry name" value="UvrC"/>
    <property type="match status" value="1"/>
</dbReference>
<dbReference type="PROSITE" id="PS50164">
    <property type="entry name" value="GIY_YIG"/>
    <property type="match status" value="1"/>
</dbReference>
<dbReference type="Pfam" id="PF08459">
    <property type="entry name" value="UvrC_RNaseH_dom"/>
    <property type="match status" value="1"/>
</dbReference>
<dbReference type="InterPro" id="IPR001943">
    <property type="entry name" value="UVR_dom"/>
</dbReference>
<evidence type="ECO:0000256" key="7">
    <source>
        <dbReference type="HAMAP-Rule" id="MF_00203"/>
    </source>
</evidence>
<dbReference type="SUPFAM" id="SSF82771">
    <property type="entry name" value="GIY-YIG endonuclease"/>
    <property type="match status" value="1"/>
</dbReference>
<dbReference type="AlphaFoldDB" id="A0A6L5YI35"/>
<comment type="similarity">
    <text evidence="7">Belongs to the UvrC family.</text>
</comment>
<evidence type="ECO:0000313" key="12">
    <source>
        <dbReference type="Proteomes" id="UP000476055"/>
    </source>
</evidence>
<dbReference type="FunFam" id="3.40.1440.10:FF:000001">
    <property type="entry name" value="UvrABC system protein C"/>
    <property type="match status" value="1"/>
</dbReference>
<feature type="domain" description="UvrC family homology region profile" evidence="10">
    <location>
        <begin position="255"/>
        <end position="499"/>
    </location>
</feature>
<keyword evidence="4 7" id="KW-0267">Excision nuclease</keyword>
<name>A0A6L5YI35_9FIRM</name>
<accession>A0A6L5YI35</accession>
<dbReference type="PROSITE" id="PS50151">
    <property type="entry name" value="UVR"/>
    <property type="match status" value="1"/>
</dbReference>
<dbReference type="GO" id="GO:0009380">
    <property type="term" value="C:excinuclease repair complex"/>
    <property type="evidence" value="ECO:0007669"/>
    <property type="project" value="InterPro"/>
</dbReference>
<evidence type="ECO:0000256" key="3">
    <source>
        <dbReference type="ARBA" id="ARBA00022769"/>
    </source>
</evidence>
<dbReference type="GO" id="GO:0003677">
    <property type="term" value="F:DNA binding"/>
    <property type="evidence" value="ECO:0007669"/>
    <property type="project" value="UniProtKB-UniRule"/>
</dbReference>
<comment type="subcellular location">
    <subcellularLocation>
        <location evidence="7">Cytoplasm</location>
    </subcellularLocation>
</comment>
<dbReference type="Pfam" id="PF14520">
    <property type="entry name" value="HHH_5"/>
    <property type="match status" value="1"/>
</dbReference>
<evidence type="ECO:0000256" key="6">
    <source>
        <dbReference type="ARBA" id="ARBA00023236"/>
    </source>
</evidence>
<keyword evidence="1 7" id="KW-0963">Cytoplasm</keyword>
<dbReference type="Proteomes" id="UP000476055">
    <property type="component" value="Unassembled WGS sequence"/>
</dbReference>
<feature type="domain" description="GIY-YIG" evidence="9">
    <location>
        <begin position="13"/>
        <end position="92"/>
    </location>
</feature>
<comment type="caution">
    <text evidence="11">The sequence shown here is derived from an EMBL/GenBank/DDBJ whole genome shotgun (WGS) entry which is preliminary data.</text>
</comment>
<dbReference type="CDD" id="cd10434">
    <property type="entry name" value="GIY-YIG_UvrC_Cho"/>
    <property type="match status" value="1"/>
</dbReference>
<dbReference type="PROSITE" id="PS50165">
    <property type="entry name" value="UVRC"/>
    <property type="match status" value="1"/>
</dbReference>
<feature type="domain" description="UVR" evidence="8">
    <location>
        <begin position="204"/>
        <end position="239"/>
    </location>
</feature>
<dbReference type="GO" id="GO:0009432">
    <property type="term" value="P:SOS response"/>
    <property type="evidence" value="ECO:0007669"/>
    <property type="project" value="UniProtKB-UniRule"/>
</dbReference>
<evidence type="ECO:0000259" key="9">
    <source>
        <dbReference type="PROSITE" id="PS50164"/>
    </source>
</evidence>
<dbReference type="InterPro" id="IPR038476">
    <property type="entry name" value="UvrC_RNase_H_dom_sf"/>
</dbReference>
<dbReference type="PANTHER" id="PTHR30562">
    <property type="entry name" value="UVRC/OXIDOREDUCTASE"/>
    <property type="match status" value="1"/>
</dbReference>
<gene>
    <name evidence="7 11" type="primary">uvrC</name>
    <name evidence="11" type="ORF">FYJ59_03550</name>
</gene>
<dbReference type="GO" id="GO:0006289">
    <property type="term" value="P:nucleotide-excision repair"/>
    <property type="evidence" value="ECO:0007669"/>
    <property type="project" value="UniProtKB-UniRule"/>
</dbReference>
<dbReference type="SMART" id="SM00278">
    <property type="entry name" value="HhH1"/>
    <property type="match status" value="2"/>
</dbReference>
<dbReference type="InterPro" id="IPR036876">
    <property type="entry name" value="UVR_dom_sf"/>
</dbReference>
<evidence type="ECO:0000256" key="1">
    <source>
        <dbReference type="ARBA" id="ARBA00022490"/>
    </source>
</evidence>
<comment type="function">
    <text evidence="7">The UvrABC repair system catalyzes the recognition and processing of DNA lesions. UvrC both incises the 5' and 3' sides of the lesion. The N-terminal half is responsible for the 3' incision and the C-terminal half is responsible for the 5' incision.</text>
</comment>
<dbReference type="GO" id="GO:0009381">
    <property type="term" value="F:excinuclease ABC activity"/>
    <property type="evidence" value="ECO:0007669"/>
    <property type="project" value="UniProtKB-UniRule"/>
</dbReference>
<reference evidence="11 12" key="1">
    <citation type="submission" date="2019-08" db="EMBL/GenBank/DDBJ databases">
        <title>In-depth cultivation of the pig gut microbiome towards novel bacterial diversity and tailored functional studies.</title>
        <authorList>
            <person name="Wylensek D."/>
            <person name="Hitch T.C.A."/>
            <person name="Clavel T."/>
        </authorList>
    </citation>
    <scope>NUCLEOTIDE SEQUENCE [LARGE SCALE GENOMIC DNA]</scope>
    <source>
        <strain evidence="11 12">WCA3-601-WT-6H</strain>
    </source>
</reference>
<proteinExistence type="inferred from homology"/>
<evidence type="ECO:0000256" key="2">
    <source>
        <dbReference type="ARBA" id="ARBA00022763"/>
    </source>
</evidence>
<dbReference type="InterPro" id="IPR047296">
    <property type="entry name" value="GIY-YIG_UvrC_Cho"/>
</dbReference>
<keyword evidence="6 7" id="KW-0742">SOS response</keyword>
<keyword evidence="5 7" id="KW-0234">DNA repair</keyword>
<evidence type="ECO:0000313" key="11">
    <source>
        <dbReference type="EMBL" id="MST57322.1"/>
    </source>
</evidence>
<dbReference type="RefSeq" id="WP_154495289.1">
    <property type="nucleotide sequence ID" value="NZ_VUMU01000003.1"/>
</dbReference>
<dbReference type="Pfam" id="PF01541">
    <property type="entry name" value="GIY-YIG"/>
    <property type="match status" value="1"/>
</dbReference>
<evidence type="ECO:0000256" key="4">
    <source>
        <dbReference type="ARBA" id="ARBA00022881"/>
    </source>
</evidence>
<dbReference type="InterPro" id="IPR001162">
    <property type="entry name" value="UvrC_RNase_H_dom"/>
</dbReference>
<dbReference type="Gene3D" id="3.30.420.340">
    <property type="entry name" value="UvrC, RNAse H endonuclease domain"/>
    <property type="match status" value="1"/>
</dbReference>
<dbReference type="Pfam" id="PF22920">
    <property type="entry name" value="UvrC_RNaseH"/>
    <property type="match status" value="1"/>
</dbReference>